<protein>
    <submittedName>
        <fullName evidence="2">Uncharacterized protein</fullName>
    </submittedName>
</protein>
<feature type="region of interest" description="Disordered" evidence="1">
    <location>
        <begin position="1"/>
        <end position="44"/>
    </location>
</feature>
<evidence type="ECO:0000313" key="3">
    <source>
        <dbReference type="Proteomes" id="UP001279734"/>
    </source>
</evidence>
<accession>A0AAD3SI97</accession>
<dbReference type="EMBL" id="BSYO01000011">
    <property type="protein sequence ID" value="GMH11768.1"/>
    <property type="molecule type" value="Genomic_DNA"/>
</dbReference>
<name>A0AAD3SI97_NEPGR</name>
<reference evidence="2" key="1">
    <citation type="submission" date="2023-05" db="EMBL/GenBank/DDBJ databases">
        <title>Nepenthes gracilis genome sequencing.</title>
        <authorList>
            <person name="Fukushima K."/>
        </authorList>
    </citation>
    <scope>NUCLEOTIDE SEQUENCE</scope>
    <source>
        <strain evidence="2">SING2019-196</strain>
    </source>
</reference>
<organism evidence="2 3">
    <name type="scientific">Nepenthes gracilis</name>
    <name type="common">Slender pitcher plant</name>
    <dbReference type="NCBI Taxonomy" id="150966"/>
    <lineage>
        <taxon>Eukaryota</taxon>
        <taxon>Viridiplantae</taxon>
        <taxon>Streptophyta</taxon>
        <taxon>Embryophyta</taxon>
        <taxon>Tracheophyta</taxon>
        <taxon>Spermatophyta</taxon>
        <taxon>Magnoliopsida</taxon>
        <taxon>eudicotyledons</taxon>
        <taxon>Gunneridae</taxon>
        <taxon>Pentapetalae</taxon>
        <taxon>Caryophyllales</taxon>
        <taxon>Nepenthaceae</taxon>
        <taxon>Nepenthes</taxon>
    </lineage>
</organism>
<dbReference type="Proteomes" id="UP001279734">
    <property type="component" value="Unassembled WGS sequence"/>
</dbReference>
<gene>
    <name evidence="2" type="ORF">Nepgr_013609</name>
</gene>
<keyword evidence="3" id="KW-1185">Reference proteome</keyword>
<evidence type="ECO:0000256" key="1">
    <source>
        <dbReference type="SAM" id="MobiDB-lite"/>
    </source>
</evidence>
<comment type="caution">
    <text evidence="2">The sequence shown here is derived from an EMBL/GenBank/DDBJ whole genome shotgun (WGS) entry which is preliminary data.</text>
</comment>
<dbReference type="AlphaFoldDB" id="A0AAD3SI97"/>
<evidence type="ECO:0000313" key="2">
    <source>
        <dbReference type="EMBL" id="GMH11768.1"/>
    </source>
</evidence>
<sequence>MFFRMEKGKGMIANNLQYGTTGSESSLSSNSTPRDISRPSYSKAKDPLQIFTSCDSTPSSLKVETGKNKIDESVSNIHSHHWFAVDGLLHKTYFAFVI</sequence>
<proteinExistence type="predicted"/>